<dbReference type="WBParaSite" id="ACOC_0001318801-mRNA-1">
    <property type="protein sequence ID" value="ACOC_0001318801-mRNA-1"/>
    <property type="gene ID" value="ACOC_0001318801"/>
</dbReference>
<evidence type="ECO:0000313" key="3">
    <source>
        <dbReference type="Proteomes" id="UP000267027"/>
    </source>
</evidence>
<reference evidence="2 3" key="2">
    <citation type="submission" date="2018-11" db="EMBL/GenBank/DDBJ databases">
        <authorList>
            <consortium name="Pathogen Informatics"/>
        </authorList>
    </citation>
    <scope>NUCLEOTIDE SEQUENCE [LARGE SCALE GENOMIC DNA]</scope>
    <source>
        <strain evidence="2 3">Costa Rica</strain>
    </source>
</reference>
<keyword evidence="3" id="KW-1185">Reference proteome</keyword>
<accession>A0A0R3Q290</accession>
<name>A0A0R3Q290_ANGCS</name>
<gene>
    <name evidence="2" type="ORF">ACOC_LOCUS13189</name>
</gene>
<protein>
    <submittedName>
        <fullName evidence="4">WH2 domain-containing protein</fullName>
    </submittedName>
</protein>
<evidence type="ECO:0000313" key="2">
    <source>
        <dbReference type="EMBL" id="VDM64774.1"/>
    </source>
</evidence>
<feature type="compositionally biased region" description="Low complexity" evidence="1">
    <location>
        <begin position="1"/>
        <end position="11"/>
    </location>
</feature>
<feature type="region of interest" description="Disordered" evidence="1">
    <location>
        <begin position="1"/>
        <end position="104"/>
    </location>
</feature>
<dbReference type="SUPFAM" id="SSF101447">
    <property type="entry name" value="Formin homology 2 domain (FH2 domain)"/>
    <property type="match status" value="1"/>
</dbReference>
<feature type="compositionally biased region" description="Pro residues" evidence="1">
    <location>
        <begin position="12"/>
        <end position="38"/>
    </location>
</feature>
<feature type="compositionally biased region" description="Basic and acidic residues" evidence="1">
    <location>
        <begin position="71"/>
        <end position="94"/>
    </location>
</feature>
<evidence type="ECO:0000256" key="1">
    <source>
        <dbReference type="SAM" id="MobiDB-lite"/>
    </source>
</evidence>
<reference evidence="4" key="1">
    <citation type="submission" date="2017-02" db="UniProtKB">
        <authorList>
            <consortium name="WormBaseParasite"/>
        </authorList>
    </citation>
    <scope>IDENTIFICATION</scope>
</reference>
<sequence length="159" mass="17009">MGDLYEQLGPPGDEPPPPPGPPAAPPPPPPLPPPPPSQQPEAQQPSSTLPPGDIQSSPSKQGQKMSGGEGSKTRIEKAKEQAKTKKDAQDDKSDSTSPPTKAAARASHAFWINFKNPNMNRKDEFLTCTRPHVNNAWPSPTRNITVGNLSVQHGVYTKV</sequence>
<dbReference type="Proteomes" id="UP000267027">
    <property type="component" value="Unassembled WGS sequence"/>
</dbReference>
<organism evidence="4">
    <name type="scientific">Angiostrongylus costaricensis</name>
    <name type="common">Nematode worm</name>
    <dbReference type="NCBI Taxonomy" id="334426"/>
    <lineage>
        <taxon>Eukaryota</taxon>
        <taxon>Metazoa</taxon>
        <taxon>Ecdysozoa</taxon>
        <taxon>Nematoda</taxon>
        <taxon>Chromadorea</taxon>
        <taxon>Rhabditida</taxon>
        <taxon>Rhabditina</taxon>
        <taxon>Rhabditomorpha</taxon>
        <taxon>Strongyloidea</taxon>
        <taxon>Metastrongylidae</taxon>
        <taxon>Angiostrongylus</taxon>
    </lineage>
</organism>
<proteinExistence type="predicted"/>
<dbReference type="AlphaFoldDB" id="A0A0R3Q290"/>
<dbReference type="EMBL" id="UYYA01005592">
    <property type="protein sequence ID" value="VDM64774.1"/>
    <property type="molecule type" value="Genomic_DNA"/>
</dbReference>
<feature type="compositionally biased region" description="Polar residues" evidence="1">
    <location>
        <begin position="54"/>
        <end position="64"/>
    </location>
</feature>
<evidence type="ECO:0000313" key="4">
    <source>
        <dbReference type="WBParaSite" id="ACOC_0001318801-mRNA-1"/>
    </source>
</evidence>